<evidence type="ECO:0000256" key="3">
    <source>
        <dbReference type="SAM" id="Phobius"/>
    </source>
</evidence>
<comment type="caution">
    <text evidence="2">Lacks conserved residue(s) required for the propagation of feature annotation.</text>
</comment>
<feature type="transmembrane region" description="Helical" evidence="3">
    <location>
        <begin position="833"/>
        <end position="854"/>
    </location>
</feature>
<evidence type="ECO:0000256" key="1">
    <source>
        <dbReference type="ARBA" id="ARBA00023157"/>
    </source>
</evidence>
<sequence>MPPSAMEPEGGGGGVISLRARSRRRLLPTATLRFLFLCLVSSTTAASGQTVGRCNVTVDLNEDVSTPLVTSQNRNQPIYCVYKFDLGSDRNDWIISIRFQRLKVGRLVNTSLCSQGFVQIIDGDDSSSVSNGHAPGFFCGEIDRDQTYISETSFVHIVFFAESFTDKTYLTFTSRAEQQFELFARYGPNPILYPDRRGKLVSGTFCDRIFHDCRLGTCYVQSPGYPGIYPRNLRCRYFLHTQSVYINPHLENEVLSIDGQHCADMIVCPMRPVTTNCPGDYLRIHDGWTETSPVIGTFCGTGRFPYAITGTSTRLLVVFVSTLTGPMLNTGFHFSVGPNPKWVGPGATKVNGSCSTIFDSRDELSDHDRRFHSLATWYTPNTNCDFLIRAQPNQIIRLYFKSFRVHRPKHAIAPTRDCSESLSVYDSDRRDEARVVAIFCDTWAAPVQDSKDFVSSGPAMLIQFKSATGSYAGSSLDFWIQFDFYNAYKYGQPVANTACDELFQSSFSTSGLFSSPLNHLIFKRKDSLQCHYTFEANAAPFERVFLTLFSLQFGYNKRACISCLADPVDKIVIRESSDNTTDLVCLCNNTSDLGKHGGLTFVSSGASLELRLHYEGEFVEYNYFHNKMEVFQGTYEFFHGPLCGPSLIPSRSQGELVFPYVEPDYVDVERFVHCIWTIYVTPNKDLFLWFDYLQMSGNCTSDRIEIRLPSAGYSYADEAVLSVCDDQAFQLPIINSTNMAANKILVELRAAPSSDARFKLVFTEVMQGKQSEYYLKLGMEPCPFLCHGSNVCIPQDLVCNGLGNCPKHSTDTSVEFADEALSLCRSSAFSLDWIAIGMGVAGGVVMTLCVMCTFRRCGERNRRVGTPR</sequence>
<dbReference type="CDD" id="cd00041">
    <property type="entry name" value="CUB"/>
    <property type="match status" value="2"/>
</dbReference>
<dbReference type="eggNOG" id="ENOG502QSEK">
    <property type="taxonomic scope" value="Eukaryota"/>
</dbReference>
<evidence type="ECO:0000313" key="7">
    <source>
        <dbReference type="Proteomes" id="UP000014500"/>
    </source>
</evidence>
<dbReference type="InterPro" id="IPR053207">
    <property type="entry name" value="Non-NMDA_GluR_Accessory"/>
</dbReference>
<dbReference type="Pfam" id="PF00431">
    <property type="entry name" value="CUB"/>
    <property type="match status" value="2"/>
</dbReference>
<dbReference type="InterPro" id="IPR000859">
    <property type="entry name" value="CUB_dom"/>
</dbReference>
<feature type="domain" description="CUB" evidence="5">
    <location>
        <begin position="54"/>
        <end position="179"/>
    </location>
</feature>
<dbReference type="EnsemblMetazoa" id="SMAR011181-RA">
    <property type="protein sequence ID" value="SMAR011181-PA"/>
    <property type="gene ID" value="SMAR011181"/>
</dbReference>
<feature type="domain" description="CUB" evidence="5">
    <location>
        <begin position="206"/>
        <end position="339"/>
    </location>
</feature>
<dbReference type="SUPFAM" id="SSF49854">
    <property type="entry name" value="Spermadhesin, CUB domain"/>
    <property type="match status" value="4"/>
</dbReference>
<dbReference type="HOGENOM" id="CLU_003797_0_0_1"/>
<keyword evidence="3" id="KW-0472">Membrane</keyword>
<evidence type="ECO:0000259" key="5">
    <source>
        <dbReference type="PROSITE" id="PS01180"/>
    </source>
</evidence>
<dbReference type="OMA" id="KHEEDCA"/>
<dbReference type="SMART" id="SM00042">
    <property type="entry name" value="CUB"/>
    <property type="match status" value="3"/>
</dbReference>
<keyword evidence="1" id="KW-1015">Disulfide bond</keyword>
<dbReference type="STRING" id="126957.T1JBN0"/>
<keyword evidence="3" id="KW-0812">Transmembrane</keyword>
<dbReference type="PANTHER" id="PTHR47537:SF1">
    <property type="entry name" value="CUB DOMAIN-CONTAINING PROTEIN"/>
    <property type="match status" value="1"/>
</dbReference>
<reference evidence="7" key="1">
    <citation type="submission" date="2011-05" db="EMBL/GenBank/DDBJ databases">
        <authorList>
            <person name="Richards S.R."/>
            <person name="Qu J."/>
            <person name="Jiang H."/>
            <person name="Jhangiani S.N."/>
            <person name="Agravi P."/>
            <person name="Goodspeed R."/>
            <person name="Gross S."/>
            <person name="Mandapat C."/>
            <person name="Jackson L."/>
            <person name="Mathew T."/>
            <person name="Pu L."/>
            <person name="Thornton R."/>
            <person name="Saada N."/>
            <person name="Wilczek-Boney K.B."/>
            <person name="Lee S."/>
            <person name="Kovar C."/>
            <person name="Wu Y."/>
            <person name="Scherer S.E."/>
            <person name="Worley K.C."/>
            <person name="Muzny D.M."/>
            <person name="Gibbs R."/>
        </authorList>
    </citation>
    <scope>NUCLEOTIDE SEQUENCE</scope>
    <source>
        <strain evidence="7">Brora</strain>
    </source>
</reference>
<protein>
    <recommendedName>
        <fullName evidence="5">CUB domain-containing protein</fullName>
    </recommendedName>
</protein>
<dbReference type="AlphaFoldDB" id="T1JBN0"/>
<keyword evidence="4" id="KW-0732">Signal</keyword>
<dbReference type="PROSITE" id="PS01180">
    <property type="entry name" value="CUB"/>
    <property type="match status" value="3"/>
</dbReference>
<dbReference type="PhylomeDB" id="T1JBN0"/>
<evidence type="ECO:0000256" key="2">
    <source>
        <dbReference type="PROSITE-ProRule" id="PRU00059"/>
    </source>
</evidence>
<organism evidence="6 7">
    <name type="scientific">Strigamia maritima</name>
    <name type="common">European centipede</name>
    <name type="synonym">Geophilus maritimus</name>
    <dbReference type="NCBI Taxonomy" id="126957"/>
    <lineage>
        <taxon>Eukaryota</taxon>
        <taxon>Metazoa</taxon>
        <taxon>Ecdysozoa</taxon>
        <taxon>Arthropoda</taxon>
        <taxon>Myriapoda</taxon>
        <taxon>Chilopoda</taxon>
        <taxon>Pleurostigmophora</taxon>
        <taxon>Geophilomorpha</taxon>
        <taxon>Linotaeniidae</taxon>
        <taxon>Strigamia</taxon>
    </lineage>
</organism>
<dbReference type="Gene3D" id="2.60.120.290">
    <property type="entry name" value="Spermadhesin, CUB domain"/>
    <property type="match status" value="4"/>
</dbReference>
<accession>T1JBN0</accession>
<dbReference type="InterPro" id="IPR035914">
    <property type="entry name" value="Sperma_CUB_dom_sf"/>
</dbReference>
<dbReference type="Proteomes" id="UP000014500">
    <property type="component" value="Unassembled WGS sequence"/>
</dbReference>
<dbReference type="EMBL" id="JH432011">
    <property type="status" value="NOT_ANNOTATED_CDS"/>
    <property type="molecule type" value="Genomic_DNA"/>
</dbReference>
<evidence type="ECO:0000256" key="4">
    <source>
        <dbReference type="SAM" id="SignalP"/>
    </source>
</evidence>
<dbReference type="FunFam" id="2.60.120.290:FF:000055">
    <property type="entry name" value="Dorsal-ventral patterning protein tolloid"/>
    <property type="match status" value="1"/>
</dbReference>
<feature type="domain" description="CUB" evidence="5">
    <location>
        <begin position="643"/>
        <end position="765"/>
    </location>
</feature>
<feature type="chain" id="PRO_5004580160" description="CUB domain-containing protein" evidence="4">
    <location>
        <begin position="46"/>
        <end position="868"/>
    </location>
</feature>
<keyword evidence="7" id="KW-1185">Reference proteome</keyword>
<dbReference type="GO" id="GO:0005886">
    <property type="term" value="C:plasma membrane"/>
    <property type="evidence" value="ECO:0007669"/>
    <property type="project" value="TreeGrafter"/>
</dbReference>
<dbReference type="PANTHER" id="PTHR47537">
    <property type="entry name" value="CUBILIN"/>
    <property type="match status" value="1"/>
</dbReference>
<name>T1JBN0_STRMM</name>
<evidence type="ECO:0000313" key="6">
    <source>
        <dbReference type="EnsemblMetazoa" id="SMAR011181-PA"/>
    </source>
</evidence>
<keyword evidence="3" id="KW-1133">Transmembrane helix</keyword>
<reference evidence="6" key="2">
    <citation type="submission" date="2015-02" db="UniProtKB">
        <authorList>
            <consortium name="EnsemblMetazoa"/>
        </authorList>
    </citation>
    <scope>IDENTIFICATION</scope>
</reference>
<feature type="signal peptide" evidence="4">
    <location>
        <begin position="1"/>
        <end position="45"/>
    </location>
</feature>
<proteinExistence type="predicted"/>